<dbReference type="SUPFAM" id="SSF56752">
    <property type="entry name" value="D-aminoacid aminotransferase-like PLP-dependent enzymes"/>
    <property type="match status" value="1"/>
</dbReference>
<protein>
    <recommendedName>
        <fullName evidence="8">Amino acid aminotransferase</fullName>
    </recommendedName>
</protein>
<dbReference type="InterPro" id="IPR043132">
    <property type="entry name" value="BCAT-like_C"/>
</dbReference>
<evidence type="ECO:0000256" key="3">
    <source>
        <dbReference type="ARBA" id="ARBA00022898"/>
    </source>
</evidence>
<evidence type="ECO:0000256" key="2">
    <source>
        <dbReference type="ARBA" id="ARBA00009320"/>
    </source>
</evidence>
<evidence type="ECO:0000313" key="7">
    <source>
        <dbReference type="Proteomes" id="UP000230154"/>
    </source>
</evidence>
<dbReference type="Gene3D" id="3.30.470.10">
    <property type="match status" value="1"/>
</dbReference>
<comment type="caution">
    <text evidence="6">The sequence shown here is derived from an EMBL/GenBank/DDBJ whole genome shotgun (WGS) entry which is preliminary data.</text>
</comment>
<dbReference type="InterPro" id="IPR050571">
    <property type="entry name" value="Class-IV_PLP-Dep_Aminotrnsfr"/>
</dbReference>
<dbReference type="Pfam" id="PF01063">
    <property type="entry name" value="Aminotran_4"/>
    <property type="match status" value="1"/>
</dbReference>
<dbReference type="FunFam" id="3.20.10.10:FF:000002">
    <property type="entry name" value="D-alanine aminotransferase"/>
    <property type="match status" value="1"/>
</dbReference>
<keyword evidence="3 5" id="KW-0663">Pyridoxal phosphate</keyword>
<dbReference type="InterPro" id="IPR043131">
    <property type="entry name" value="BCAT-like_N"/>
</dbReference>
<dbReference type="PANTHER" id="PTHR42743">
    <property type="entry name" value="AMINO-ACID AMINOTRANSFERASE"/>
    <property type="match status" value="1"/>
</dbReference>
<accession>A0A2H0TQU9</accession>
<organism evidence="6 7">
    <name type="scientific">Candidatus Magasanikbacteria bacterium CG10_big_fil_rev_8_21_14_0_10_47_10</name>
    <dbReference type="NCBI Taxonomy" id="1974652"/>
    <lineage>
        <taxon>Bacteria</taxon>
        <taxon>Candidatus Magasanikiibacteriota</taxon>
    </lineage>
</organism>
<evidence type="ECO:0000256" key="5">
    <source>
        <dbReference type="RuleBase" id="RU004516"/>
    </source>
</evidence>
<dbReference type="Proteomes" id="UP000230154">
    <property type="component" value="Unassembled WGS sequence"/>
</dbReference>
<sequence length="270" mass="29765">MLGNFASINGTLVPVSEATVPVDDIAFGYGYGVYETIRLKKGSPLFLRDHIDRLFFSADQLGISPACSKNDIATWINTLIKNQAIETANIKMILIGNDPTPTLYIFLLAPKFVEKKEYRDGIMTISVEYERFLPQAKSLNMLGSTLAYRAAKQADCYDALLVDRQGNITEGTRSNFFAMRGTDLYTPPAVTVLAGITRTHVIACAKENGRQVYEQTIPLADALSYDTLFLTNTSSGIVPIKQVDNKAFASISDELRAFTREFAAYTDANA</sequence>
<evidence type="ECO:0000256" key="1">
    <source>
        <dbReference type="ARBA" id="ARBA00001933"/>
    </source>
</evidence>
<dbReference type="GO" id="GO:0003824">
    <property type="term" value="F:catalytic activity"/>
    <property type="evidence" value="ECO:0007669"/>
    <property type="project" value="InterPro"/>
</dbReference>
<dbReference type="PANTHER" id="PTHR42743:SF11">
    <property type="entry name" value="AMINODEOXYCHORISMATE LYASE"/>
    <property type="match status" value="1"/>
</dbReference>
<proteinExistence type="inferred from homology"/>
<dbReference type="Gene3D" id="3.20.10.10">
    <property type="entry name" value="D-amino Acid Aminotransferase, subunit A, domain 2"/>
    <property type="match status" value="1"/>
</dbReference>
<dbReference type="InterPro" id="IPR001544">
    <property type="entry name" value="Aminotrans_IV"/>
</dbReference>
<dbReference type="PROSITE" id="PS00770">
    <property type="entry name" value="AA_TRANSFER_CLASS_4"/>
    <property type="match status" value="1"/>
</dbReference>
<evidence type="ECO:0008006" key="8">
    <source>
        <dbReference type="Google" id="ProtNLM"/>
    </source>
</evidence>
<dbReference type="GO" id="GO:0008652">
    <property type="term" value="P:amino acid biosynthetic process"/>
    <property type="evidence" value="ECO:0007669"/>
    <property type="project" value="UniProtKB-ARBA"/>
</dbReference>
<name>A0A2H0TQU9_9BACT</name>
<reference evidence="7" key="1">
    <citation type="submission" date="2017-09" db="EMBL/GenBank/DDBJ databases">
        <title>Depth-based differentiation of microbial function through sediment-hosted aquifers and enrichment of novel symbionts in the deep terrestrial subsurface.</title>
        <authorList>
            <person name="Probst A.J."/>
            <person name="Ladd B."/>
            <person name="Jarett J.K."/>
            <person name="Geller-Mcgrath D.E."/>
            <person name="Sieber C.M.K."/>
            <person name="Emerson J.B."/>
            <person name="Anantharaman K."/>
            <person name="Thomas B.C."/>
            <person name="Malmstrom R."/>
            <person name="Stieglmeier M."/>
            <person name="Klingl A."/>
            <person name="Woyke T."/>
            <person name="Ryan C.M."/>
            <person name="Banfield J.F."/>
        </authorList>
    </citation>
    <scope>NUCLEOTIDE SEQUENCE [LARGE SCALE GENOMIC DNA]</scope>
</reference>
<dbReference type="InterPro" id="IPR036038">
    <property type="entry name" value="Aminotransferase-like"/>
</dbReference>
<dbReference type="GO" id="GO:0005829">
    <property type="term" value="C:cytosol"/>
    <property type="evidence" value="ECO:0007669"/>
    <property type="project" value="TreeGrafter"/>
</dbReference>
<dbReference type="EMBL" id="PFCB01000018">
    <property type="protein sequence ID" value="PIR74522.1"/>
    <property type="molecule type" value="Genomic_DNA"/>
</dbReference>
<gene>
    <name evidence="6" type="ORF">COU35_02035</name>
</gene>
<evidence type="ECO:0000256" key="4">
    <source>
        <dbReference type="RuleBase" id="RU004106"/>
    </source>
</evidence>
<dbReference type="InterPro" id="IPR018300">
    <property type="entry name" value="Aminotrans_IV_CS"/>
</dbReference>
<dbReference type="AlphaFoldDB" id="A0A2H0TQU9"/>
<comment type="similarity">
    <text evidence="2 4">Belongs to the class-IV pyridoxal-phosphate-dependent aminotransferase family.</text>
</comment>
<evidence type="ECO:0000313" key="6">
    <source>
        <dbReference type="EMBL" id="PIR74522.1"/>
    </source>
</evidence>
<dbReference type="GO" id="GO:0046394">
    <property type="term" value="P:carboxylic acid biosynthetic process"/>
    <property type="evidence" value="ECO:0007669"/>
    <property type="project" value="UniProtKB-ARBA"/>
</dbReference>
<comment type="cofactor">
    <cofactor evidence="1 5">
        <name>pyridoxal 5'-phosphate</name>
        <dbReference type="ChEBI" id="CHEBI:597326"/>
    </cofactor>
</comment>